<gene>
    <name evidence="2" type="ORF">AOQ84DRAFT_424589</name>
</gene>
<dbReference type="EMBL" id="KV751013">
    <property type="protein sequence ID" value="OCL02040.1"/>
    <property type="molecule type" value="Genomic_DNA"/>
</dbReference>
<organism evidence="2 3">
    <name type="scientific">Glonium stellatum</name>
    <dbReference type="NCBI Taxonomy" id="574774"/>
    <lineage>
        <taxon>Eukaryota</taxon>
        <taxon>Fungi</taxon>
        <taxon>Dikarya</taxon>
        <taxon>Ascomycota</taxon>
        <taxon>Pezizomycotina</taxon>
        <taxon>Dothideomycetes</taxon>
        <taxon>Pleosporomycetidae</taxon>
        <taxon>Gloniales</taxon>
        <taxon>Gloniaceae</taxon>
        <taxon>Glonium</taxon>
    </lineage>
</organism>
<accession>A0A8E2EP47</accession>
<dbReference type="Proteomes" id="UP000250140">
    <property type="component" value="Unassembled WGS sequence"/>
</dbReference>
<evidence type="ECO:0000313" key="2">
    <source>
        <dbReference type="EMBL" id="OCL02040.1"/>
    </source>
</evidence>
<feature type="non-terminal residue" evidence="2">
    <location>
        <position position="145"/>
    </location>
</feature>
<name>A0A8E2EP47_9PEZI</name>
<keyword evidence="1" id="KW-0732">Signal</keyword>
<sequence>SLLLTNLLLLLLHHLLLLRLLLRVPLPFPLPLLLALLSPRLLPKLPSPQLPHPLPRQEQVLLVAADGVLDAHRRPGPHRNGIAVRVNLPGEADCGCRRRWWCREDWERAGGSGVGEGGEVGAGGAGSATALAAAGGWVDARDERR</sequence>
<protein>
    <submittedName>
        <fullName evidence="2">Uncharacterized protein</fullName>
    </submittedName>
</protein>
<evidence type="ECO:0000256" key="1">
    <source>
        <dbReference type="SAM" id="SignalP"/>
    </source>
</evidence>
<keyword evidence="3" id="KW-1185">Reference proteome</keyword>
<evidence type="ECO:0000313" key="3">
    <source>
        <dbReference type="Proteomes" id="UP000250140"/>
    </source>
</evidence>
<reference evidence="2 3" key="1">
    <citation type="journal article" date="2016" name="Nat. Commun.">
        <title>Ectomycorrhizal ecology is imprinted in the genome of the dominant symbiotic fungus Cenococcum geophilum.</title>
        <authorList>
            <consortium name="DOE Joint Genome Institute"/>
            <person name="Peter M."/>
            <person name="Kohler A."/>
            <person name="Ohm R.A."/>
            <person name="Kuo A."/>
            <person name="Krutzmann J."/>
            <person name="Morin E."/>
            <person name="Arend M."/>
            <person name="Barry K.W."/>
            <person name="Binder M."/>
            <person name="Choi C."/>
            <person name="Clum A."/>
            <person name="Copeland A."/>
            <person name="Grisel N."/>
            <person name="Haridas S."/>
            <person name="Kipfer T."/>
            <person name="LaButti K."/>
            <person name="Lindquist E."/>
            <person name="Lipzen A."/>
            <person name="Maire R."/>
            <person name="Meier B."/>
            <person name="Mihaltcheva S."/>
            <person name="Molinier V."/>
            <person name="Murat C."/>
            <person name="Poggeler S."/>
            <person name="Quandt C.A."/>
            <person name="Sperisen C."/>
            <person name="Tritt A."/>
            <person name="Tisserant E."/>
            <person name="Crous P.W."/>
            <person name="Henrissat B."/>
            <person name="Nehls U."/>
            <person name="Egli S."/>
            <person name="Spatafora J.W."/>
            <person name="Grigoriev I.V."/>
            <person name="Martin F.M."/>
        </authorList>
    </citation>
    <scope>NUCLEOTIDE SEQUENCE [LARGE SCALE GENOMIC DNA]</scope>
    <source>
        <strain evidence="2 3">CBS 207.34</strain>
    </source>
</reference>
<feature type="signal peptide" evidence="1">
    <location>
        <begin position="1"/>
        <end position="23"/>
    </location>
</feature>
<proteinExistence type="predicted"/>
<dbReference type="AlphaFoldDB" id="A0A8E2EP47"/>
<feature type="chain" id="PRO_5034162115" evidence="1">
    <location>
        <begin position="24"/>
        <end position="145"/>
    </location>
</feature>
<feature type="non-terminal residue" evidence="2">
    <location>
        <position position="1"/>
    </location>
</feature>